<dbReference type="SUPFAM" id="SSF56059">
    <property type="entry name" value="Glutathione synthetase ATP-binding domain-like"/>
    <property type="match status" value="1"/>
</dbReference>
<dbReference type="Pfam" id="PF13535">
    <property type="entry name" value="ATP-grasp_4"/>
    <property type="match status" value="1"/>
</dbReference>
<accession>A0A4R1KCM3</accession>
<evidence type="ECO:0000259" key="5">
    <source>
        <dbReference type="PROSITE" id="PS50975"/>
    </source>
</evidence>
<dbReference type="InterPro" id="IPR052032">
    <property type="entry name" value="ATP-dep_AA_Ligase"/>
</dbReference>
<dbReference type="Proteomes" id="UP000294614">
    <property type="component" value="Unassembled WGS sequence"/>
</dbReference>
<reference evidence="6 7" key="1">
    <citation type="submission" date="2019-03" db="EMBL/GenBank/DDBJ databases">
        <title>Genomic Encyclopedia of Type Strains, Phase IV (KMG-IV): sequencing the most valuable type-strain genomes for metagenomic binning, comparative biology and taxonomic classification.</title>
        <authorList>
            <person name="Goeker M."/>
        </authorList>
    </citation>
    <scope>NUCLEOTIDE SEQUENCE [LARGE SCALE GENOMIC DNA]</scope>
    <source>
        <strain evidence="6 7">DSM 24984</strain>
    </source>
</reference>
<evidence type="ECO:0000313" key="7">
    <source>
        <dbReference type="Proteomes" id="UP000294614"/>
    </source>
</evidence>
<evidence type="ECO:0000313" key="6">
    <source>
        <dbReference type="EMBL" id="TCK60919.1"/>
    </source>
</evidence>
<protein>
    <submittedName>
        <fullName evidence="6">Biotin carboxylase</fullName>
    </submittedName>
</protein>
<dbReference type="PANTHER" id="PTHR43585">
    <property type="entry name" value="FUMIPYRROLE BIOSYNTHESIS PROTEIN C"/>
    <property type="match status" value="1"/>
</dbReference>
<proteinExistence type="predicted"/>
<dbReference type="AlphaFoldDB" id="A0A4R1KCM3"/>
<dbReference type="EMBL" id="SMGG01000004">
    <property type="protein sequence ID" value="TCK60919.1"/>
    <property type="molecule type" value="Genomic_DNA"/>
</dbReference>
<keyword evidence="7" id="KW-1185">Reference proteome</keyword>
<sequence length="408" mass="45785">MREMRVLVTGSTPDYNEIIHQRYGSETLFLTDKNQSAEWNGFKPPKKDECLFDLRDISGAVEAIIKHAETHNIGFSGITCFDCEALPLAARIAERLGLRFSPLAAIENARSKAGSHLIWQTKSIPCPHTIKLFSPDDVEQAEKTAKFPAVIKPATGSGSELVFLVKDIAETAEKYLYITDRIGCHPNQRMYPTCGCTLEEYIEGDEFSCDWVMKDGQAEIIRIAEKVRDDSLSFGTALAYIVPPSKPLDTEKLKKILVNGARTLGFSEMIAMTDFLVKDGEIYLIEMTPRFGGDCLPDTVMASAGFDIFRAALDYAADGEISVPDLWLTTASVRILADRKGSLDRVDIQPDERIIFTRIEREKGHKIVLPPENYFSRIIGHVVFRPDEKKCVHEQIREIRSKISVEYA</sequence>
<gene>
    <name evidence="6" type="ORF">C8D98_1799</name>
</gene>
<dbReference type="GO" id="GO:0046872">
    <property type="term" value="F:metal ion binding"/>
    <property type="evidence" value="ECO:0007669"/>
    <property type="project" value="InterPro"/>
</dbReference>
<dbReference type="Gene3D" id="3.30.470.20">
    <property type="entry name" value="ATP-grasp fold, B domain"/>
    <property type="match status" value="1"/>
</dbReference>
<dbReference type="PANTHER" id="PTHR43585:SF2">
    <property type="entry name" value="ATP-GRASP ENZYME FSQD"/>
    <property type="match status" value="1"/>
</dbReference>
<evidence type="ECO:0000256" key="2">
    <source>
        <dbReference type="ARBA" id="ARBA00022741"/>
    </source>
</evidence>
<dbReference type="GO" id="GO:0016874">
    <property type="term" value="F:ligase activity"/>
    <property type="evidence" value="ECO:0007669"/>
    <property type="project" value="UniProtKB-KW"/>
</dbReference>
<comment type="caution">
    <text evidence="6">The sequence shown here is derived from an EMBL/GenBank/DDBJ whole genome shotgun (WGS) entry which is preliminary data.</text>
</comment>
<keyword evidence="3 4" id="KW-0067">ATP-binding</keyword>
<dbReference type="GO" id="GO:0005524">
    <property type="term" value="F:ATP binding"/>
    <property type="evidence" value="ECO:0007669"/>
    <property type="project" value="UniProtKB-UniRule"/>
</dbReference>
<feature type="domain" description="ATP-grasp" evidence="5">
    <location>
        <begin position="116"/>
        <end position="317"/>
    </location>
</feature>
<evidence type="ECO:0000256" key="4">
    <source>
        <dbReference type="PROSITE-ProRule" id="PRU00409"/>
    </source>
</evidence>
<name>A0A4R1KCM3_9BACT</name>
<organism evidence="6 7">
    <name type="scientific">Seleniivibrio woodruffii</name>
    <dbReference type="NCBI Taxonomy" id="1078050"/>
    <lineage>
        <taxon>Bacteria</taxon>
        <taxon>Pseudomonadati</taxon>
        <taxon>Deferribacterota</taxon>
        <taxon>Deferribacteres</taxon>
        <taxon>Deferribacterales</taxon>
        <taxon>Geovibrionaceae</taxon>
        <taxon>Seleniivibrio</taxon>
    </lineage>
</organism>
<dbReference type="InterPro" id="IPR011761">
    <property type="entry name" value="ATP-grasp"/>
</dbReference>
<evidence type="ECO:0000256" key="1">
    <source>
        <dbReference type="ARBA" id="ARBA00022598"/>
    </source>
</evidence>
<dbReference type="RefSeq" id="WP_165871249.1">
    <property type="nucleotide sequence ID" value="NZ_SMGG01000004.1"/>
</dbReference>
<dbReference type="PROSITE" id="PS50975">
    <property type="entry name" value="ATP_GRASP"/>
    <property type="match status" value="1"/>
</dbReference>
<evidence type="ECO:0000256" key="3">
    <source>
        <dbReference type="ARBA" id="ARBA00022840"/>
    </source>
</evidence>
<keyword evidence="1" id="KW-0436">Ligase</keyword>
<keyword evidence="2 4" id="KW-0547">Nucleotide-binding</keyword>